<proteinExistence type="predicted"/>
<dbReference type="PROSITE" id="PS51186">
    <property type="entry name" value="GNAT"/>
    <property type="match status" value="1"/>
</dbReference>
<dbReference type="Proteomes" id="UP000050342">
    <property type="component" value="Unassembled WGS sequence"/>
</dbReference>
<dbReference type="AlphaFoldDB" id="A0A0Q0WVZ9"/>
<keyword evidence="5" id="KW-1185">Reference proteome</keyword>
<name>A0A0Q0WVZ9_9PSED</name>
<keyword evidence="1 4" id="KW-0808">Transferase</keyword>
<dbReference type="STRING" id="1563157.AQS70_16830"/>
<dbReference type="GO" id="GO:0016747">
    <property type="term" value="F:acyltransferase activity, transferring groups other than amino-acyl groups"/>
    <property type="evidence" value="ECO:0007669"/>
    <property type="project" value="InterPro"/>
</dbReference>
<evidence type="ECO:0000256" key="1">
    <source>
        <dbReference type="ARBA" id="ARBA00022679"/>
    </source>
</evidence>
<protein>
    <submittedName>
        <fullName evidence="4">GCN5 family acetyltransferase</fullName>
    </submittedName>
</protein>
<evidence type="ECO:0000256" key="2">
    <source>
        <dbReference type="ARBA" id="ARBA00023315"/>
    </source>
</evidence>
<feature type="domain" description="N-acetyltransferase" evidence="3">
    <location>
        <begin position="1"/>
        <end position="141"/>
    </location>
</feature>
<dbReference type="OrthoDB" id="9789605at2"/>
<comment type="caution">
    <text evidence="4">The sequence shown here is derived from an EMBL/GenBank/DDBJ whole genome shotgun (WGS) entry which is preliminary data.</text>
</comment>
<dbReference type="RefSeq" id="WP_055104717.1">
    <property type="nucleotide sequence ID" value="NZ_LLWH01000223.1"/>
</dbReference>
<dbReference type="PANTHER" id="PTHR43800">
    <property type="entry name" value="PEPTIDYL-LYSINE N-ACETYLTRANSFERASE YJAB"/>
    <property type="match status" value="1"/>
</dbReference>
<dbReference type="EMBL" id="LLWH01000223">
    <property type="protein sequence ID" value="KQB51762.1"/>
    <property type="molecule type" value="Genomic_DNA"/>
</dbReference>
<evidence type="ECO:0000313" key="4">
    <source>
        <dbReference type="EMBL" id="KQB51762.1"/>
    </source>
</evidence>
<dbReference type="PANTHER" id="PTHR43800:SF1">
    <property type="entry name" value="PEPTIDYL-LYSINE N-ACETYLTRANSFERASE YJAB"/>
    <property type="match status" value="1"/>
</dbReference>
<evidence type="ECO:0000259" key="3">
    <source>
        <dbReference type="PROSITE" id="PS51186"/>
    </source>
</evidence>
<dbReference type="SUPFAM" id="SSF55729">
    <property type="entry name" value="Acyl-CoA N-acyltransferases (Nat)"/>
    <property type="match status" value="1"/>
</dbReference>
<reference evidence="4 5" key="1">
    <citation type="submission" date="2015-10" db="EMBL/GenBank/DDBJ databases">
        <title>Pseudomonas helleri sp. nov. and Pseudomonas weihenstephanensis sp. nov., isolated from raw cows milk.</title>
        <authorList>
            <person name="Von Neubeck M."/>
            <person name="Huptas C."/>
            <person name="Wenning M."/>
            <person name="Scherer S."/>
        </authorList>
    </citation>
    <scope>NUCLEOTIDE SEQUENCE [LARGE SCALE GENOMIC DNA]</scope>
    <source>
        <strain evidence="4 5">BSTT44</strain>
    </source>
</reference>
<accession>A0A0Q0WVZ9</accession>
<dbReference type="CDD" id="cd04301">
    <property type="entry name" value="NAT_SF"/>
    <property type="match status" value="1"/>
</dbReference>
<evidence type="ECO:0000313" key="5">
    <source>
        <dbReference type="Proteomes" id="UP000050342"/>
    </source>
</evidence>
<sequence>MIRAFEHRDMERVLDIWLSASIKAHDFIDAFYWQSYLEAMRDVYIPASETYVIEDQSQVMGFCCLLGNQLAALFIDRDQQGKGLGKQLLGHVKSLRDELTLTVYKENAPSFAFYQSQGFGVAKEQIDEQTGCGEYLMVHKA</sequence>
<organism evidence="4 5">
    <name type="scientific">Pseudomonas endophytica</name>
    <dbReference type="NCBI Taxonomy" id="1563157"/>
    <lineage>
        <taxon>Bacteria</taxon>
        <taxon>Pseudomonadati</taxon>
        <taxon>Pseudomonadota</taxon>
        <taxon>Gammaproteobacteria</taxon>
        <taxon>Pseudomonadales</taxon>
        <taxon>Pseudomonadaceae</taxon>
        <taxon>Pseudomonas</taxon>
    </lineage>
</organism>
<dbReference type="InterPro" id="IPR016181">
    <property type="entry name" value="Acyl_CoA_acyltransferase"/>
</dbReference>
<dbReference type="Pfam" id="PF13508">
    <property type="entry name" value="Acetyltransf_7"/>
    <property type="match status" value="1"/>
</dbReference>
<dbReference type="Gene3D" id="3.40.630.30">
    <property type="match status" value="1"/>
</dbReference>
<keyword evidence="2" id="KW-0012">Acyltransferase</keyword>
<gene>
    <name evidence="4" type="ORF">AQS70_16830</name>
</gene>
<dbReference type="InterPro" id="IPR000182">
    <property type="entry name" value="GNAT_dom"/>
</dbReference>
<dbReference type="NCBIfam" id="NF007853">
    <property type="entry name" value="PRK10562.1"/>
    <property type="match status" value="1"/>
</dbReference>